<keyword evidence="2" id="KW-0863">Zinc-finger</keyword>
<keyword evidence="7" id="KW-1185">Reference proteome</keyword>
<evidence type="ECO:0000256" key="2">
    <source>
        <dbReference type="ARBA" id="ARBA00022771"/>
    </source>
</evidence>
<sequence>VIHLFSLISCSLAASCFFGLLMINLKSKYHRLSLIKIFERSEWEKKSKKITEGREEVIGIKVAELSFAQCCFNKSWLLQLNSEEQVNHFVCCVCKEIANEPLEINCPEHEDMDGLLIAGEHCLKQYLDQNKNGCPVQCHDGCKYIKNKVIQRHINDLNVICPRQFQQDLDSAKHGKEGEKKSVGTTCNFKGKIKDLNDHLKNTCPLKLIQCWFKSFGCNYLCLEEGMDDHLISNMKFHFDLVMKQIESLQQTTRHCQKEKEKRNNEKYCIISCSECKLILHFLFEE</sequence>
<dbReference type="EMBL" id="ASPP01025221">
    <property type="protein sequence ID" value="ETO08258.1"/>
    <property type="molecule type" value="Genomic_DNA"/>
</dbReference>
<evidence type="ECO:0000313" key="7">
    <source>
        <dbReference type="Proteomes" id="UP000023152"/>
    </source>
</evidence>
<organism evidence="6 7">
    <name type="scientific">Reticulomyxa filosa</name>
    <dbReference type="NCBI Taxonomy" id="46433"/>
    <lineage>
        <taxon>Eukaryota</taxon>
        <taxon>Sar</taxon>
        <taxon>Rhizaria</taxon>
        <taxon>Retaria</taxon>
        <taxon>Foraminifera</taxon>
        <taxon>Monothalamids</taxon>
        <taxon>Reticulomyxidae</taxon>
        <taxon>Reticulomyxa</taxon>
    </lineage>
</organism>
<keyword evidence="1" id="KW-0479">Metal-binding</keyword>
<accession>X6M263</accession>
<evidence type="ECO:0000256" key="3">
    <source>
        <dbReference type="ARBA" id="ARBA00022833"/>
    </source>
</evidence>
<dbReference type="Proteomes" id="UP000023152">
    <property type="component" value="Unassembled WGS sequence"/>
</dbReference>
<dbReference type="GO" id="GO:0008270">
    <property type="term" value="F:zinc ion binding"/>
    <property type="evidence" value="ECO:0007669"/>
    <property type="project" value="UniProtKB-KW"/>
</dbReference>
<evidence type="ECO:0000259" key="5">
    <source>
        <dbReference type="Pfam" id="PF02176"/>
    </source>
</evidence>
<protein>
    <recommendedName>
        <fullName evidence="5">TRAF-type domain-containing protein</fullName>
    </recommendedName>
</protein>
<gene>
    <name evidence="6" type="ORF">RFI_29131</name>
</gene>
<feature type="transmembrane region" description="Helical" evidence="4">
    <location>
        <begin position="6"/>
        <end position="25"/>
    </location>
</feature>
<proteinExistence type="predicted"/>
<feature type="domain" description="TRAF-type" evidence="5">
    <location>
        <begin position="194"/>
        <end position="230"/>
    </location>
</feature>
<dbReference type="Gene3D" id="3.30.40.10">
    <property type="entry name" value="Zinc/RING finger domain, C3HC4 (zinc finger)"/>
    <property type="match status" value="1"/>
</dbReference>
<evidence type="ECO:0000256" key="1">
    <source>
        <dbReference type="ARBA" id="ARBA00022723"/>
    </source>
</evidence>
<keyword evidence="4" id="KW-1133">Transmembrane helix</keyword>
<dbReference type="InterPro" id="IPR001293">
    <property type="entry name" value="Znf_TRAF"/>
</dbReference>
<evidence type="ECO:0000313" key="6">
    <source>
        <dbReference type="EMBL" id="ETO08258.1"/>
    </source>
</evidence>
<reference evidence="6 7" key="1">
    <citation type="journal article" date="2013" name="Curr. Biol.">
        <title>The Genome of the Foraminiferan Reticulomyxa filosa.</title>
        <authorList>
            <person name="Glockner G."/>
            <person name="Hulsmann N."/>
            <person name="Schleicher M."/>
            <person name="Noegel A.A."/>
            <person name="Eichinger L."/>
            <person name="Gallinger C."/>
            <person name="Pawlowski J."/>
            <person name="Sierra R."/>
            <person name="Euteneuer U."/>
            <person name="Pillet L."/>
            <person name="Moustafa A."/>
            <person name="Platzer M."/>
            <person name="Groth M."/>
            <person name="Szafranski K."/>
            <person name="Schliwa M."/>
        </authorList>
    </citation>
    <scope>NUCLEOTIDE SEQUENCE [LARGE SCALE GENOMIC DNA]</scope>
</reference>
<comment type="caution">
    <text evidence="6">The sequence shown here is derived from an EMBL/GenBank/DDBJ whole genome shotgun (WGS) entry which is preliminary data.</text>
</comment>
<feature type="non-terminal residue" evidence="6">
    <location>
        <position position="1"/>
    </location>
</feature>
<dbReference type="Pfam" id="PF02176">
    <property type="entry name" value="zf-TRAF"/>
    <property type="match status" value="1"/>
</dbReference>
<keyword evidence="4" id="KW-0472">Membrane</keyword>
<name>X6M263_RETFI</name>
<dbReference type="InterPro" id="IPR013083">
    <property type="entry name" value="Znf_RING/FYVE/PHD"/>
</dbReference>
<keyword evidence="4" id="KW-0812">Transmembrane</keyword>
<evidence type="ECO:0000256" key="4">
    <source>
        <dbReference type="SAM" id="Phobius"/>
    </source>
</evidence>
<keyword evidence="3" id="KW-0862">Zinc</keyword>
<dbReference type="AlphaFoldDB" id="X6M263"/>